<protein>
    <submittedName>
        <fullName evidence="2">Uncharacterized protein</fullName>
    </submittedName>
</protein>
<sequence>MDGGLGGSFCPLPFFLSMSAPSPHRQLEAVSSITRRSEQQASAQQDIHHRSDTSSYTCRVDVDKNIDH</sequence>
<dbReference type="Proteomes" id="UP000314294">
    <property type="component" value="Unassembled WGS sequence"/>
</dbReference>
<evidence type="ECO:0000256" key="1">
    <source>
        <dbReference type="SAM" id="MobiDB-lite"/>
    </source>
</evidence>
<accession>A0A4Z2G4X0</accession>
<comment type="caution">
    <text evidence="2">The sequence shown here is derived from an EMBL/GenBank/DDBJ whole genome shotgun (WGS) entry which is preliminary data.</text>
</comment>
<keyword evidence="3" id="KW-1185">Reference proteome</keyword>
<dbReference type="AlphaFoldDB" id="A0A4Z2G4X0"/>
<feature type="region of interest" description="Disordered" evidence="1">
    <location>
        <begin position="36"/>
        <end position="68"/>
    </location>
</feature>
<feature type="compositionally biased region" description="Polar residues" evidence="1">
    <location>
        <begin position="36"/>
        <end position="45"/>
    </location>
</feature>
<evidence type="ECO:0000313" key="3">
    <source>
        <dbReference type="Proteomes" id="UP000314294"/>
    </source>
</evidence>
<organism evidence="2 3">
    <name type="scientific">Liparis tanakae</name>
    <name type="common">Tanaka's snailfish</name>
    <dbReference type="NCBI Taxonomy" id="230148"/>
    <lineage>
        <taxon>Eukaryota</taxon>
        <taxon>Metazoa</taxon>
        <taxon>Chordata</taxon>
        <taxon>Craniata</taxon>
        <taxon>Vertebrata</taxon>
        <taxon>Euteleostomi</taxon>
        <taxon>Actinopterygii</taxon>
        <taxon>Neopterygii</taxon>
        <taxon>Teleostei</taxon>
        <taxon>Neoteleostei</taxon>
        <taxon>Acanthomorphata</taxon>
        <taxon>Eupercaria</taxon>
        <taxon>Perciformes</taxon>
        <taxon>Cottioidei</taxon>
        <taxon>Cottales</taxon>
        <taxon>Liparidae</taxon>
        <taxon>Liparis</taxon>
    </lineage>
</organism>
<evidence type="ECO:0000313" key="2">
    <source>
        <dbReference type="EMBL" id="TNN48588.1"/>
    </source>
</evidence>
<dbReference type="EMBL" id="SRLO01000690">
    <property type="protein sequence ID" value="TNN48588.1"/>
    <property type="molecule type" value="Genomic_DNA"/>
</dbReference>
<reference evidence="2 3" key="1">
    <citation type="submission" date="2019-03" db="EMBL/GenBank/DDBJ databases">
        <title>First draft genome of Liparis tanakae, snailfish: a comprehensive survey of snailfish specific genes.</title>
        <authorList>
            <person name="Kim W."/>
            <person name="Song I."/>
            <person name="Jeong J.-H."/>
            <person name="Kim D."/>
            <person name="Kim S."/>
            <person name="Ryu S."/>
            <person name="Song J.Y."/>
            <person name="Lee S.K."/>
        </authorList>
    </citation>
    <scope>NUCLEOTIDE SEQUENCE [LARGE SCALE GENOMIC DNA]</scope>
    <source>
        <tissue evidence="2">Muscle</tissue>
    </source>
</reference>
<proteinExistence type="predicted"/>
<name>A0A4Z2G4X0_9TELE</name>
<gene>
    <name evidence="2" type="ORF">EYF80_041207</name>
</gene>